<keyword evidence="3" id="KW-0540">Nuclease</keyword>
<reference evidence="11" key="1">
    <citation type="submission" date="2018-02" db="EMBL/GenBank/DDBJ databases">
        <authorList>
            <person name="Cohen D.B."/>
            <person name="Kent A.D."/>
        </authorList>
    </citation>
    <scope>NUCLEOTIDE SEQUENCE</scope>
</reference>
<dbReference type="GO" id="GO:0016787">
    <property type="term" value="F:hydrolase activity"/>
    <property type="evidence" value="ECO:0007669"/>
    <property type="project" value="UniProtKB-KW"/>
</dbReference>
<dbReference type="AlphaFoldDB" id="A0A2N9E287"/>
<gene>
    <name evidence="11" type="ORF">FSB_LOCUS909</name>
</gene>
<proteinExistence type="predicted"/>
<feature type="signal peptide" evidence="7">
    <location>
        <begin position="1"/>
        <end position="21"/>
    </location>
</feature>
<keyword evidence="5" id="KW-0378">Hydrolase</keyword>
<keyword evidence="7" id="KW-0732">Signal</keyword>
<evidence type="ECO:0000313" key="11">
    <source>
        <dbReference type="EMBL" id="SPC73027.1"/>
    </source>
</evidence>
<dbReference type="GO" id="GO:0004519">
    <property type="term" value="F:endonuclease activity"/>
    <property type="evidence" value="ECO:0007669"/>
    <property type="project" value="UniProtKB-KW"/>
</dbReference>
<keyword evidence="1" id="KW-0808">Transferase</keyword>
<evidence type="ECO:0000259" key="8">
    <source>
        <dbReference type="Pfam" id="PF00078"/>
    </source>
</evidence>
<dbReference type="InterPro" id="IPR043128">
    <property type="entry name" value="Rev_trsase/Diguanyl_cyclase"/>
</dbReference>
<feature type="domain" description="Reverse transcriptase RNase H-like" evidence="9">
    <location>
        <begin position="392"/>
        <end position="432"/>
    </location>
</feature>
<dbReference type="InterPro" id="IPR000477">
    <property type="entry name" value="RT_dom"/>
</dbReference>
<name>A0A2N9E287_FAGSY</name>
<dbReference type="InterPro" id="IPR041373">
    <property type="entry name" value="RT_RNaseH"/>
</dbReference>
<sequence>MLSSHWSELNALLSLVELIMHFSCNNQGTTLRISNNYKYKGLKPRNVLDPQCTSINHLVCLEIKYDTQDFDFELSIDTPSGHVMCTDKVYKSCDVLVSGRELEANLVLLDIIPGQAEFVFEGDRVVRPPPLVSAMQAKRLLRKGCKGFLAYALKSEETTLKTKDISVVKEFPDVFSEDLPELPSEREVEFTIDLVPEIGPISKAPYRMAPVELKELKEQLQDLLGKGFIWPNASLWGAPVLFVKKKDGSMRLCIDYRELNKVTIRNKYPLPRIDDLFDQLRGSEVFSKIDLRSGYHQLRVKEEDIPKTAFQIRKEHEEHLRIVLQILRDRKLFAKLKKCEFWMDRVVFLGHVISRDGITVDPSKIEAVVNWVRSTNVSEVRSFLGLAGYYRRHYLYGERCEIYTDHKSLKYISTQKELNMRQRRWLELIKDYDCSINYHPGKANVVADALSRKFYGFSATLLTTQKHIINDLERLGVEVVIGGSQSYLASLSVQPTLIEKIKSSQGCDPQLIKIMEEVRGGNRLEFNISNDGALRFGDKLCVPKDSAIKREILEEANHSPYTVHSGSTKMYCDLREVYWWNNMKREIAHFVEQ</sequence>
<evidence type="ECO:0008006" key="12">
    <source>
        <dbReference type="Google" id="ProtNLM"/>
    </source>
</evidence>
<dbReference type="Pfam" id="PF08284">
    <property type="entry name" value="RVP_2"/>
    <property type="match status" value="1"/>
</dbReference>
<dbReference type="PANTHER" id="PTHR37984">
    <property type="entry name" value="PROTEIN CBG26694"/>
    <property type="match status" value="1"/>
</dbReference>
<evidence type="ECO:0000256" key="7">
    <source>
        <dbReference type="SAM" id="SignalP"/>
    </source>
</evidence>
<dbReference type="Gene3D" id="3.30.70.270">
    <property type="match status" value="3"/>
</dbReference>
<evidence type="ECO:0000256" key="5">
    <source>
        <dbReference type="ARBA" id="ARBA00022801"/>
    </source>
</evidence>
<evidence type="ECO:0000256" key="2">
    <source>
        <dbReference type="ARBA" id="ARBA00022695"/>
    </source>
</evidence>
<dbReference type="InterPro" id="IPR041588">
    <property type="entry name" value="Integrase_H2C2"/>
</dbReference>
<dbReference type="CDD" id="cd01647">
    <property type="entry name" value="RT_LTR"/>
    <property type="match status" value="1"/>
</dbReference>
<feature type="domain" description="Integrase zinc-binding" evidence="10">
    <location>
        <begin position="546"/>
        <end position="592"/>
    </location>
</feature>
<feature type="chain" id="PRO_5014854242" description="Reverse transcriptase" evidence="7">
    <location>
        <begin position="22"/>
        <end position="593"/>
    </location>
</feature>
<keyword evidence="6" id="KW-0695">RNA-directed DNA polymerase</keyword>
<evidence type="ECO:0000256" key="3">
    <source>
        <dbReference type="ARBA" id="ARBA00022722"/>
    </source>
</evidence>
<dbReference type="GO" id="GO:0003964">
    <property type="term" value="F:RNA-directed DNA polymerase activity"/>
    <property type="evidence" value="ECO:0007669"/>
    <property type="project" value="UniProtKB-KW"/>
</dbReference>
<dbReference type="CDD" id="cd09274">
    <property type="entry name" value="RNase_HI_RT_Ty3"/>
    <property type="match status" value="1"/>
</dbReference>
<dbReference type="SUPFAM" id="SSF56672">
    <property type="entry name" value="DNA/RNA polymerases"/>
    <property type="match status" value="1"/>
</dbReference>
<evidence type="ECO:0000256" key="6">
    <source>
        <dbReference type="ARBA" id="ARBA00022918"/>
    </source>
</evidence>
<evidence type="ECO:0000256" key="1">
    <source>
        <dbReference type="ARBA" id="ARBA00022679"/>
    </source>
</evidence>
<dbReference type="Pfam" id="PF00078">
    <property type="entry name" value="RVT_1"/>
    <property type="match status" value="1"/>
</dbReference>
<dbReference type="Gene3D" id="1.10.340.70">
    <property type="match status" value="1"/>
</dbReference>
<accession>A0A2N9E287</accession>
<keyword evidence="4" id="KW-0255">Endonuclease</keyword>
<keyword evidence="2" id="KW-0548">Nucleotidyltransferase</keyword>
<feature type="domain" description="Reverse transcriptase" evidence="8">
    <location>
        <begin position="243"/>
        <end position="313"/>
    </location>
</feature>
<dbReference type="Pfam" id="PF17921">
    <property type="entry name" value="Integrase_H2C2"/>
    <property type="match status" value="1"/>
</dbReference>
<evidence type="ECO:0000259" key="10">
    <source>
        <dbReference type="Pfam" id="PF17921"/>
    </source>
</evidence>
<dbReference type="Pfam" id="PF17917">
    <property type="entry name" value="RT_RNaseH"/>
    <property type="match status" value="1"/>
</dbReference>
<organism evidence="11">
    <name type="scientific">Fagus sylvatica</name>
    <name type="common">Beechnut</name>
    <dbReference type="NCBI Taxonomy" id="28930"/>
    <lineage>
        <taxon>Eukaryota</taxon>
        <taxon>Viridiplantae</taxon>
        <taxon>Streptophyta</taxon>
        <taxon>Embryophyta</taxon>
        <taxon>Tracheophyta</taxon>
        <taxon>Spermatophyta</taxon>
        <taxon>Magnoliopsida</taxon>
        <taxon>eudicotyledons</taxon>
        <taxon>Gunneridae</taxon>
        <taxon>Pentapetalae</taxon>
        <taxon>rosids</taxon>
        <taxon>fabids</taxon>
        <taxon>Fagales</taxon>
        <taxon>Fagaceae</taxon>
        <taxon>Fagus</taxon>
    </lineage>
</organism>
<evidence type="ECO:0000256" key="4">
    <source>
        <dbReference type="ARBA" id="ARBA00022759"/>
    </source>
</evidence>
<dbReference type="EMBL" id="OIVN01000036">
    <property type="protein sequence ID" value="SPC73027.1"/>
    <property type="molecule type" value="Genomic_DNA"/>
</dbReference>
<dbReference type="Gene3D" id="3.10.10.10">
    <property type="entry name" value="HIV Type 1 Reverse Transcriptase, subunit A, domain 1"/>
    <property type="match status" value="1"/>
</dbReference>
<dbReference type="InterPro" id="IPR043502">
    <property type="entry name" value="DNA/RNA_pol_sf"/>
</dbReference>
<evidence type="ECO:0000259" key="9">
    <source>
        <dbReference type="Pfam" id="PF17917"/>
    </source>
</evidence>
<dbReference type="InterPro" id="IPR050951">
    <property type="entry name" value="Retrovirus_Pol_polyprotein"/>
</dbReference>
<protein>
    <recommendedName>
        <fullName evidence="12">Reverse transcriptase</fullName>
    </recommendedName>
</protein>
<dbReference type="PANTHER" id="PTHR37984:SF5">
    <property type="entry name" value="PROTEIN NYNRIN-LIKE"/>
    <property type="match status" value="1"/>
</dbReference>